<keyword evidence="4" id="KW-1185">Reference proteome</keyword>
<reference evidence="4" key="1">
    <citation type="submission" date="2016-10" db="EMBL/GenBank/DDBJ databases">
        <authorList>
            <person name="Varghese N."/>
            <person name="Submissions S."/>
        </authorList>
    </citation>
    <scope>NUCLEOTIDE SEQUENCE [LARGE SCALE GENOMIC DNA]</scope>
    <source>
        <strain evidence="4">Gh-48</strain>
    </source>
</reference>
<dbReference type="AlphaFoldDB" id="A0A1H8U757"/>
<protein>
    <submittedName>
        <fullName evidence="3">Cupin domain-containing protein</fullName>
    </submittedName>
</protein>
<dbReference type="InterPro" id="IPR013096">
    <property type="entry name" value="Cupin_2"/>
</dbReference>
<gene>
    <name evidence="3" type="ORF">SAMN05192574_11840</name>
</gene>
<organism evidence="3 4">
    <name type="scientific">Mucilaginibacter gossypiicola</name>
    <dbReference type="NCBI Taxonomy" id="551995"/>
    <lineage>
        <taxon>Bacteria</taxon>
        <taxon>Pseudomonadati</taxon>
        <taxon>Bacteroidota</taxon>
        <taxon>Sphingobacteriia</taxon>
        <taxon>Sphingobacteriales</taxon>
        <taxon>Sphingobacteriaceae</taxon>
        <taxon>Mucilaginibacter</taxon>
    </lineage>
</organism>
<dbReference type="RefSeq" id="WP_091220990.1">
    <property type="nucleotide sequence ID" value="NZ_FOCL01000018.1"/>
</dbReference>
<proteinExistence type="predicted"/>
<dbReference type="EMBL" id="FOCL01000018">
    <property type="protein sequence ID" value="SEO98674.1"/>
    <property type="molecule type" value="Genomic_DNA"/>
</dbReference>
<dbReference type="PANTHER" id="PTHR36440:SF1">
    <property type="entry name" value="PUTATIVE (AFU_ORTHOLOGUE AFUA_8G07350)-RELATED"/>
    <property type="match status" value="1"/>
</dbReference>
<dbReference type="Proteomes" id="UP000198942">
    <property type="component" value="Unassembled WGS sequence"/>
</dbReference>
<name>A0A1H8U757_9SPHI</name>
<dbReference type="InterPro" id="IPR011051">
    <property type="entry name" value="RmlC_Cupin_sf"/>
</dbReference>
<dbReference type="Pfam" id="PF07883">
    <property type="entry name" value="Cupin_2"/>
    <property type="match status" value="1"/>
</dbReference>
<keyword evidence="1" id="KW-0732">Signal</keyword>
<accession>A0A1H8U757</accession>
<sequence>MKRDAFLRILSLSGAVLASPLSLTAKIYSNFRDKTGFKTDAGADRFENPISLFDGDTFYTKVSTNDTDGDLYVYESSRVKKGGPNLHVHHAQDEWWYILEGEFIIKVGDKMHHVKTGDSVFGPRGVPHAFSKIGEGVGRMLTTFQPAGKMEECFIAISKGEMKGKPDAEQDEFRKQHGFERVGPPIDILKAF</sequence>
<evidence type="ECO:0000256" key="1">
    <source>
        <dbReference type="SAM" id="SignalP"/>
    </source>
</evidence>
<feature type="domain" description="Cupin type-2" evidence="2">
    <location>
        <begin position="83"/>
        <end position="143"/>
    </location>
</feature>
<dbReference type="PANTHER" id="PTHR36440">
    <property type="entry name" value="PUTATIVE (AFU_ORTHOLOGUE AFUA_8G07350)-RELATED"/>
    <property type="match status" value="1"/>
</dbReference>
<dbReference type="STRING" id="551995.SAMN05192574_11840"/>
<dbReference type="SUPFAM" id="SSF51182">
    <property type="entry name" value="RmlC-like cupins"/>
    <property type="match status" value="1"/>
</dbReference>
<dbReference type="InterPro" id="IPR053146">
    <property type="entry name" value="QDO-like"/>
</dbReference>
<evidence type="ECO:0000259" key="2">
    <source>
        <dbReference type="Pfam" id="PF07883"/>
    </source>
</evidence>
<dbReference type="OrthoDB" id="1423961at2"/>
<dbReference type="Gene3D" id="2.60.120.10">
    <property type="entry name" value="Jelly Rolls"/>
    <property type="match status" value="1"/>
</dbReference>
<feature type="chain" id="PRO_5011571228" evidence="1">
    <location>
        <begin position="19"/>
        <end position="192"/>
    </location>
</feature>
<feature type="signal peptide" evidence="1">
    <location>
        <begin position="1"/>
        <end position="18"/>
    </location>
</feature>
<evidence type="ECO:0000313" key="3">
    <source>
        <dbReference type="EMBL" id="SEO98674.1"/>
    </source>
</evidence>
<evidence type="ECO:0000313" key="4">
    <source>
        <dbReference type="Proteomes" id="UP000198942"/>
    </source>
</evidence>
<dbReference type="InterPro" id="IPR014710">
    <property type="entry name" value="RmlC-like_jellyroll"/>
</dbReference>